<organism evidence="1 2">
    <name type="scientific">Dyella acidisoli</name>
    <dbReference type="NCBI Taxonomy" id="1867834"/>
    <lineage>
        <taxon>Bacteria</taxon>
        <taxon>Pseudomonadati</taxon>
        <taxon>Pseudomonadota</taxon>
        <taxon>Gammaproteobacteria</taxon>
        <taxon>Lysobacterales</taxon>
        <taxon>Rhodanobacteraceae</taxon>
        <taxon>Dyella</taxon>
    </lineage>
</organism>
<dbReference type="InterPro" id="IPR021412">
    <property type="entry name" value="DUF3052"/>
</dbReference>
<accession>A0ABQ5XQN4</accession>
<dbReference type="Proteomes" id="UP001156670">
    <property type="component" value="Unassembled WGS sequence"/>
</dbReference>
<name>A0ABQ5XQN4_9GAMM</name>
<dbReference type="EMBL" id="BSOB01000028">
    <property type="protein sequence ID" value="GLQ94060.1"/>
    <property type="molecule type" value="Genomic_DNA"/>
</dbReference>
<evidence type="ECO:0000313" key="1">
    <source>
        <dbReference type="EMBL" id="GLQ94060.1"/>
    </source>
</evidence>
<dbReference type="SUPFAM" id="SSF53335">
    <property type="entry name" value="S-adenosyl-L-methionine-dependent methyltransferases"/>
    <property type="match status" value="1"/>
</dbReference>
<dbReference type="Pfam" id="PF11253">
    <property type="entry name" value="DUF3052"/>
    <property type="match status" value="1"/>
</dbReference>
<reference evidence="2" key="1">
    <citation type="journal article" date="2019" name="Int. J. Syst. Evol. Microbiol.">
        <title>The Global Catalogue of Microorganisms (GCM) 10K type strain sequencing project: providing services to taxonomists for standard genome sequencing and annotation.</title>
        <authorList>
            <consortium name="The Broad Institute Genomics Platform"/>
            <consortium name="The Broad Institute Genome Sequencing Center for Infectious Disease"/>
            <person name="Wu L."/>
            <person name="Ma J."/>
        </authorList>
    </citation>
    <scope>NUCLEOTIDE SEQUENCE [LARGE SCALE GENOMIC DNA]</scope>
    <source>
        <strain evidence="2">NBRC 111980</strain>
    </source>
</reference>
<gene>
    <name evidence="1" type="ORF">GCM10007901_30110</name>
</gene>
<evidence type="ECO:0000313" key="2">
    <source>
        <dbReference type="Proteomes" id="UP001156670"/>
    </source>
</evidence>
<dbReference type="InterPro" id="IPR029063">
    <property type="entry name" value="SAM-dependent_MTases_sf"/>
</dbReference>
<comment type="caution">
    <text evidence="1">The sequence shown here is derived from an EMBL/GenBank/DDBJ whole genome shotgun (WGS) entry which is preliminary data.</text>
</comment>
<protein>
    <submittedName>
        <fullName evidence="1">DUF3052 domain-containing protein</fullName>
    </submittedName>
</protein>
<sequence>MQTPRTVGYSGTPLAKKLGLRESSHVLFVGAPENFVSLLEPLPAGVVFENSASSSVDITHIFVTRKEDLAKHLKAFRRSLKPDALLWVSWPKKASQVATTVTEDTIRELALPLGFVDVKVCAVNEVWSGLKLVVRKGLR</sequence>
<dbReference type="RefSeq" id="WP_284321763.1">
    <property type="nucleotide sequence ID" value="NZ_BSOB01000028.1"/>
</dbReference>
<keyword evidence="2" id="KW-1185">Reference proteome</keyword>
<proteinExistence type="predicted"/>